<keyword evidence="1" id="KW-0472">Membrane</keyword>
<proteinExistence type="predicted"/>
<dbReference type="EMBL" id="AWQU01000070">
    <property type="protein sequence ID" value="KFB07715.1"/>
    <property type="molecule type" value="Genomic_DNA"/>
</dbReference>
<feature type="transmembrane region" description="Helical" evidence="1">
    <location>
        <begin position="107"/>
        <end position="128"/>
    </location>
</feature>
<feature type="transmembrane region" description="Helical" evidence="1">
    <location>
        <begin position="16"/>
        <end position="38"/>
    </location>
</feature>
<reference evidence="2 3" key="1">
    <citation type="journal article" date="2014" name="PLoS ONE">
        <title>Reduction of Hydrogen Peroxide Accumulation and Toxicity by a Catalase from Mycoplasma iowae.</title>
        <authorList>
            <person name="Pritchard R.E."/>
            <person name="Prassinos A.J."/>
            <person name="Osborne J.D."/>
            <person name="Raviv Z."/>
            <person name="Balish M.F."/>
        </authorList>
    </citation>
    <scope>NUCLEOTIDE SEQUENCE [LARGE SCALE GENOMIC DNA]</scope>
    <source>
        <strain evidence="2 3">DK-CPA</strain>
    </source>
</reference>
<evidence type="ECO:0000313" key="3">
    <source>
        <dbReference type="Proteomes" id="UP000028523"/>
    </source>
</evidence>
<feature type="transmembrane region" description="Helical" evidence="1">
    <location>
        <begin position="59"/>
        <end position="87"/>
    </location>
</feature>
<accession>A0A084U429</accession>
<evidence type="ECO:0000313" key="2">
    <source>
        <dbReference type="EMBL" id="KFB07715.1"/>
    </source>
</evidence>
<sequence length="199" mass="22434">MNFIENAEKLKKLLKISIVMCLLWVLFMILFFVFYSTALTSTIYNGFQSVQNVNNLTKVAYAFLFIFLISLIIEFVLVIICLVKSITLENSNDTNVLVSSDFSTLKIVAILSIFFGGFVLNIVAYFLVKGLIEKAKKGPIVNTSQNYGNNANIVSPNNKQNNDGNNNLDKFSKLSQAAELYKQGLITEEEFKKIKEETL</sequence>
<dbReference type="RefSeq" id="WP_036451670.1">
    <property type="nucleotide sequence ID" value="NZ_AWQU01000070.1"/>
</dbReference>
<keyword evidence="3" id="KW-1185">Reference proteome</keyword>
<keyword evidence="1" id="KW-0812">Transmembrane</keyword>
<keyword evidence="1" id="KW-1133">Transmembrane helix</keyword>
<gene>
    <name evidence="2" type="ORF">P271_569</name>
</gene>
<organism evidence="2 3">
    <name type="scientific">Malacoplasma iowae DK-CPA</name>
    <dbReference type="NCBI Taxonomy" id="1394179"/>
    <lineage>
        <taxon>Bacteria</taxon>
        <taxon>Bacillati</taxon>
        <taxon>Mycoplasmatota</taxon>
        <taxon>Mycoplasmoidales</taxon>
        <taxon>Mycoplasmoidaceae</taxon>
        <taxon>Malacoplasma</taxon>
    </lineage>
</organism>
<dbReference type="Proteomes" id="UP000028523">
    <property type="component" value="Unassembled WGS sequence"/>
</dbReference>
<evidence type="ECO:0008006" key="4">
    <source>
        <dbReference type="Google" id="ProtNLM"/>
    </source>
</evidence>
<comment type="caution">
    <text evidence="2">The sequence shown here is derived from an EMBL/GenBank/DDBJ whole genome shotgun (WGS) entry which is preliminary data.</text>
</comment>
<name>A0A084U429_MALIO</name>
<dbReference type="AlphaFoldDB" id="A0A084U429"/>
<protein>
    <recommendedName>
        <fullName evidence="4">SHOCT domain-containing protein</fullName>
    </recommendedName>
</protein>
<evidence type="ECO:0000256" key="1">
    <source>
        <dbReference type="SAM" id="Phobius"/>
    </source>
</evidence>